<feature type="domain" description="Aldehyde dehydrogenase" evidence="1">
    <location>
        <begin position="3"/>
        <end position="269"/>
    </location>
</feature>
<dbReference type="Gene3D" id="3.40.605.10">
    <property type="entry name" value="Aldehyde Dehydrogenase, Chain A, domain 1"/>
    <property type="match status" value="1"/>
</dbReference>
<reference evidence="2" key="1">
    <citation type="submission" date="2018-05" db="EMBL/GenBank/DDBJ databases">
        <authorList>
            <person name="Lanie J.A."/>
            <person name="Ng W.-L."/>
            <person name="Kazmierczak K.M."/>
            <person name="Andrzejewski T.M."/>
            <person name="Davidsen T.M."/>
            <person name="Wayne K.J."/>
            <person name="Tettelin H."/>
            <person name="Glass J.I."/>
            <person name="Rusch D."/>
            <person name="Podicherti R."/>
            <person name="Tsui H.-C.T."/>
            <person name="Winkler M.E."/>
        </authorList>
    </citation>
    <scope>NUCLEOTIDE SEQUENCE</scope>
</reference>
<name>A0A382CE93_9ZZZZ</name>
<accession>A0A382CE93</accession>
<dbReference type="CDD" id="cd07122">
    <property type="entry name" value="ALDH_F20_ACDH"/>
    <property type="match status" value="1"/>
</dbReference>
<dbReference type="NCBIfam" id="NF047625">
    <property type="entry name" value="AcylSulfactDhSauS"/>
    <property type="match status" value="1"/>
</dbReference>
<evidence type="ECO:0000259" key="1">
    <source>
        <dbReference type="Pfam" id="PF00171"/>
    </source>
</evidence>
<evidence type="ECO:0000313" key="2">
    <source>
        <dbReference type="EMBL" id="SVB23657.1"/>
    </source>
</evidence>
<dbReference type="SUPFAM" id="SSF53720">
    <property type="entry name" value="ALDH-like"/>
    <property type="match status" value="1"/>
</dbReference>
<dbReference type="InterPro" id="IPR016163">
    <property type="entry name" value="Ald_DH_C"/>
</dbReference>
<proteinExistence type="predicted"/>
<dbReference type="InterPro" id="IPR015590">
    <property type="entry name" value="Aldehyde_DH_dom"/>
</dbReference>
<sequence>MSASNSTKEIIQSLVHRAKEAQKKFEKYNQEQVDEVVTAVAWALCNPSTNKLISNLAVDSTGLGNAEDKISKNKRKTLGLLRDLKGVKTVGVISEDKQKGIIEIAKPVGIVGAVTPSTNPAATPVNNILNAVKGRNSIIISPSPAGLKVFKELLSYINKELEKIDAPKNLIQTFDVPITKDLTNELMKNVDLVIVTGSQNNVKEAAKSGTPAIGVGQGNVTVIVDESANLKDAAHNIKISKIFDNATSCSSENNLVLVKNIYDEFINLMKLEGGVLLNNSEKKLLEKVLWTQGKLNRNLIAKSAIKIANEIKLNLNSKDNVKFLMVEENGVGPKYLFSGEKLSPVLTVYKADDFNHAKNISNEILNYQGIGHSIGIHTSKNERIMQLGLDLPVCRVIVNQAHAFATGGSFTNGLPFSLSMGCGTWQKNTIDNNLNYKHFINTTKISTTIKGSEPKLKDFFEDYCQKYHKEEIKNLD</sequence>
<dbReference type="PANTHER" id="PTHR11699">
    <property type="entry name" value="ALDEHYDE DEHYDROGENASE-RELATED"/>
    <property type="match status" value="1"/>
</dbReference>
<organism evidence="2">
    <name type="scientific">marine metagenome</name>
    <dbReference type="NCBI Taxonomy" id="408172"/>
    <lineage>
        <taxon>unclassified sequences</taxon>
        <taxon>metagenomes</taxon>
        <taxon>ecological metagenomes</taxon>
    </lineage>
</organism>
<dbReference type="GO" id="GO:0016620">
    <property type="term" value="F:oxidoreductase activity, acting on the aldehyde or oxo group of donors, NAD or NADP as acceptor"/>
    <property type="evidence" value="ECO:0007669"/>
    <property type="project" value="InterPro"/>
</dbReference>
<gene>
    <name evidence="2" type="ORF">METZ01_LOCUS176511</name>
</gene>
<dbReference type="AlphaFoldDB" id="A0A382CE93"/>
<protein>
    <recommendedName>
        <fullName evidence="1">Aldehyde dehydrogenase domain-containing protein</fullName>
    </recommendedName>
</protein>
<dbReference type="Gene3D" id="3.40.309.10">
    <property type="entry name" value="Aldehyde Dehydrogenase, Chain A, domain 2"/>
    <property type="match status" value="1"/>
</dbReference>
<dbReference type="Pfam" id="PF00171">
    <property type="entry name" value="Aldedh"/>
    <property type="match status" value="1"/>
</dbReference>
<dbReference type="EMBL" id="UINC01033807">
    <property type="protein sequence ID" value="SVB23657.1"/>
    <property type="molecule type" value="Genomic_DNA"/>
</dbReference>
<dbReference type="InterPro" id="IPR016162">
    <property type="entry name" value="Ald_DH_N"/>
</dbReference>
<dbReference type="InterPro" id="IPR016161">
    <property type="entry name" value="Ald_DH/histidinol_DH"/>
</dbReference>